<dbReference type="Proteomes" id="UP000565715">
    <property type="component" value="Unassembled WGS sequence"/>
</dbReference>
<sequence>MHDEVIGSTGKLISPIRGPGMLGEVLVAVRGGTEGYIARATEAIAAGSTVLVIAVDSGRIADVVPWIPLAPDPASE</sequence>
<dbReference type="RefSeq" id="WP_068035374.1">
    <property type="nucleotide sequence ID" value="NZ_JAAXOO010000001.1"/>
</dbReference>
<comment type="caution">
    <text evidence="1">The sequence shown here is derived from an EMBL/GenBank/DDBJ whole genome shotgun (WGS) entry which is preliminary data.</text>
</comment>
<dbReference type="EMBL" id="JAAXOO010000001">
    <property type="protein sequence ID" value="NKY31803.1"/>
    <property type="molecule type" value="Genomic_DNA"/>
</dbReference>
<reference evidence="1 2" key="1">
    <citation type="submission" date="2020-04" db="EMBL/GenBank/DDBJ databases">
        <title>MicrobeNet Type strains.</title>
        <authorList>
            <person name="Nicholson A.C."/>
        </authorList>
    </citation>
    <scope>NUCLEOTIDE SEQUENCE [LARGE SCALE GENOMIC DNA]</scope>
    <source>
        <strain evidence="1 2">DSM 45078</strain>
    </source>
</reference>
<gene>
    <name evidence="1" type="ORF">HGA13_01755</name>
</gene>
<accession>A0A846XAX3</accession>
<protein>
    <submittedName>
        <fullName evidence="1">Uncharacterized protein</fullName>
    </submittedName>
</protein>
<dbReference type="AlphaFoldDB" id="A0A846XAX3"/>
<name>A0A846XAX3_9NOCA</name>
<evidence type="ECO:0000313" key="1">
    <source>
        <dbReference type="EMBL" id="NKY31803.1"/>
    </source>
</evidence>
<dbReference type="Gene3D" id="2.40.50.140">
    <property type="entry name" value="Nucleic acid-binding proteins"/>
    <property type="match status" value="1"/>
</dbReference>
<organism evidence="1 2">
    <name type="scientific">Nocardia speluncae</name>
    <dbReference type="NCBI Taxonomy" id="419477"/>
    <lineage>
        <taxon>Bacteria</taxon>
        <taxon>Bacillati</taxon>
        <taxon>Actinomycetota</taxon>
        <taxon>Actinomycetes</taxon>
        <taxon>Mycobacteriales</taxon>
        <taxon>Nocardiaceae</taxon>
        <taxon>Nocardia</taxon>
    </lineage>
</organism>
<proteinExistence type="predicted"/>
<keyword evidence="2" id="KW-1185">Reference proteome</keyword>
<dbReference type="InterPro" id="IPR012340">
    <property type="entry name" value="NA-bd_OB-fold"/>
</dbReference>
<evidence type="ECO:0000313" key="2">
    <source>
        <dbReference type="Proteomes" id="UP000565715"/>
    </source>
</evidence>